<dbReference type="EMBL" id="JACEFO010002296">
    <property type="protein sequence ID" value="KAF8667739.1"/>
    <property type="molecule type" value="Genomic_DNA"/>
</dbReference>
<dbReference type="Pfam" id="PF03108">
    <property type="entry name" value="DBD_Tnp_Mut"/>
    <property type="match status" value="1"/>
</dbReference>
<feature type="region of interest" description="Disordered" evidence="1">
    <location>
        <begin position="194"/>
        <end position="225"/>
    </location>
</feature>
<feature type="compositionally biased region" description="Acidic residues" evidence="1">
    <location>
        <begin position="216"/>
        <end position="225"/>
    </location>
</feature>
<dbReference type="AlphaFoldDB" id="A0A835ANQ3"/>
<evidence type="ECO:0000259" key="2">
    <source>
        <dbReference type="Pfam" id="PF03108"/>
    </source>
</evidence>
<comment type="caution">
    <text evidence="3">The sequence shown here is derived from an EMBL/GenBank/DDBJ whole genome shotgun (WGS) entry which is preliminary data.</text>
</comment>
<accession>A0A835ANQ3</accession>
<proteinExistence type="predicted"/>
<dbReference type="InterPro" id="IPR004332">
    <property type="entry name" value="Transposase_MuDR"/>
</dbReference>
<feature type="compositionally biased region" description="Basic and acidic residues" evidence="1">
    <location>
        <begin position="110"/>
        <end position="127"/>
    </location>
</feature>
<keyword evidence="4" id="KW-1185">Reference proteome</keyword>
<evidence type="ECO:0000256" key="1">
    <source>
        <dbReference type="SAM" id="MobiDB-lite"/>
    </source>
</evidence>
<protein>
    <recommendedName>
        <fullName evidence="2">Transposase MuDR plant domain-containing protein</fullName>
    </recommendedName>
</protein>
<feature type="region of interest" description="Disordered" evidence="1">
    <location>
        <begin position="110"/>
        <end position="167"/>
    </location>
</feature>
<reference evidence="3" key="1">
    <citation type="submission" date="2020-07" db="EMBL/GenBank/DDBJ databases">
        <title>Genome sequence and genetic diversity analysis of an under-domesticated orphan crop, white fonio (Digitaria exilis).</title>
        <authorList>
            <person name="Bennetzen J.L."/>
            <person name="Chen S."/>
            <person name="Ma X."/>
            <person name="Wang X."/>
            <person name="Yssel A.E.J."/>
            <person name="Chaluvadi S.R."/>
            <person name="Johnson M."/>
            <person name="Gangashetty P."/>
            <person name="Hamidou F."/>
            <person name="Sanogo M.D."/>
            <person name="Zwaenepoel A."/>
            <person name="Wallace J."/>
            <person name="Van De Peer Y."/>
            <person name="Van Deynze A."/>
        </authorList>
    </citation>
    <scope>NUCLEOTIDE SEQUENCE</scope>
    <source>
        <tissue evidence="3">Leaves</tissue>
    </source>
</reference>
<evidence type="ECO:0000313" key="4">
    <source>
        <dbReference type="Proteomes" id="UP000636709"/>
    </source>
</evidence>
<sequence>MSYIVRDKISLPELVAHLRDHCVVTEGRLLHWLFPGKELDNGLRALVDDKVCMYMSECITDGGVAEIFVEKEPNEMEIAFAQESSDDVQEVHKKVVRRSESREQIERQIKHLHDFNRSPSKKGKEVVQETGPAQPDEASNKEEGSDSYEDSDYMPGDDCSSEDDEETHEILKRFKTFKMKLRSGAVPTLADVELGDHAQNVPQVDSEGYGTPYPESNDEDSVEEIGSDGEIRQKKEFYPRFKCSDEVPHFQLGMKFSGKKEFKDDVIKYALHERKVIKFVKDDPIRVRAVCEWKHCPWVCLCSKNSRTTSWQVATFIDGHICPPRRDNKLVTSRRIAEKYEKFIMAS</sequence>
<evidence type="ECO:0000313" key="3">
    <source>
        <dbReference type="EMBL" id="KAF8667739.1"/>
    </source>
</evidence>
<gene>
    <name evidence="3" type="ORF">HU200_052649</name>
</gene>
<dbReference type="Proteomes" id="UP000636709">
    <property type="component" value="Unassembled WGS sequence"/>
</dbReference>
<name>A0A835ANQ3_9POAL</name>
<organism evidence="3 4">
    <name type="scientific">Digitaria exilis</name>
    <dbReference type="NCBI Taxonomy" id="1010633"/>
    <lineage>
        <taxon>Eukaryota</taxon>
        <taxon>Viridiplantae</taxon>
        <taxon>Streptophyta</taxon>
        <taxon>Embryophyta</taxon>
        <taxon>Tracheophyta</taxon>
        <taxon>Spermatophyta</taxon>
        <taxon>Magnoliopsida</taxon>
        <taxon>Liliopsida</taxon>
        <taxon>Poales</taxon>
        <taxon>Poaceae</taxon>
        <taxon>PACMAD clade</taxon>
        <taxon>Panicoideae</taxon>
        <taxon>Panicodae</taxon>
        <taxon>Paniceae</taxon>
        <taxon>Anthephorinae</taxon>
        <taxon>Digitaria</taxon>
    </lineage>
</organism>
<feature type="domain" description="Transposase MuDR plant" evidence="2">
    <location>
        <begin position="251"/>
        <end position="310"/>
    </location>
</feature>
<dbReference type="OrthoDB" id="695629at2759"/>